<reference evidence="3" key="1">
    <citation type="submission" date="2021-03" db="EMBL/GenBank/DDBJ databases">
        <authorList>
            <person name="Tagirdzhanova G."/>
        </authorList>
    </citation>
    <scope>NUCLEOTIDE SEQUENCE</scope>
</reference>
<dbReference type="InterPro" id="IPR005303">
    <property type="entry name" value="MOCOS_middle"/>
</dbReference>
<keyword evidence="4" id="KW-1185">Reference proteome</keyword>
<keyword evidence="1" id="KW-1133">Transmembrane helix</keyword>
<comment type="caution">
    <text evidence="3">The sequence shown here is derived from an EMBL/GenBank/DDBJ whole genome shotgun (WGS) entry which is preliminary data.</text>
</comment>
<dbReference type="InterPro" id="IPR005302">
    <property type="entry name" value="MoCF_Sase_C"/>
</dbReference>
<dbReference type="OrthoDB" id="17255at2759"/>
<keyword evidence="1" id="KW-0472">Membrane</keyword>
<keyword evidence="1" id="KW-0812">Transmembrane</keyword>
<sequence>MVDLLDFGGKYLYLRTLYDSNINHEYLGQVAYYTSTISLGILTLFLTLILLSPFGRNTPIIPTGCRKYGCKSKQSLLLTKPSSSQASSNNEPTVQSLWLYPIKSCAGIELDEAEIIDTGIKYDRQFSFAQLHSPFPLSVGDSKESKSAHQWRFITQREFPLLSQVRTELWLPDPSARNYSPDAPYVKTGGAIAVYFPYEEDGLISTFRSFISCLRGSRGMEKSFLIPYAPTSDQQTNYTIEPFKIWKDTPLALNMGTHLPPELKYFLGVRNPFTVFRVHTTAAKRQLFRNAPRKEELGWQPIVGFADAYPVNLLGMASLHALSQMQPLVSKELSFHRFRANIAVTNSEPFEEETWKMVRIGSEMYHVCCRCVRCGIPNIDPNTGVKDRQEPYRTLVAKRNIDLGAPMFGCLAVQLVPVRPEGVVRVGDQIEVLGRGEHVYEPM</sequence>
<evidence type="ECO:0000313" key="3">
    <source>
        <dbReference type="EMBL" id="CAF9932122.1"/>
    </source>
</evidence>
<dbReference type="Proteomes" id="UP000664169">
    <property type="component" value="Unassembled WGS sequence"/>
</dbReference>
<feature type="domain" description="MOSC" evidence="2">
    <location>
        <begin position="284"/>
        <end position="433"/>
    </location>
</feature>
<name>A0A8H3IL67_9LECA</name>
<evidence type="ECO:0000256" key="1">
    <source>
        <dbReference type="SAM" id="Phobius"/>
    </source>
</evidence>
<dbReference type="Pfam" id="PF03473">
    <property type="entry name" value="MOSC"/>
    <property type="match status" value="1"/>
</dbReference>
<feature type="transmembrane region" description="Helical" evidence="1">
    <location>
        <begin position="30"/>
        <end position="51"/>
    </location>
</feature>
<dbReference type="SUPFAM" id="SSF50800">
    <property type="entry name" value="PK beta-barrel domain-like"/>
    <property type="match status" value="1"/>
</dbReference>
<gene>
    <name evidence="3" type="ORF">GOMPHAMPRED_006496</name>
</gene>
<dbReference type="GO" id="GO:0030151">
    <property type="term" value="F:molybdenum ion binding"/>
    <property type="evidence" value="ECO:0007669"/>
    <property type="project" value="InterPro"/>
</dbReference>
<organism evidence="3 4">
    <name type="scientific">Gomphillus americanus</name>
    <dbReference type="NCBI Taxonomy" id="1940652"/>
    <lineage>
        <taxon>Eukaryota</taxon>
        <taxon>Fungi</taxon>
        <taxon>Dikarya</taxon>
        <taxon>Ascomycota</taxon>
        <taxon>Pezizomycotina</taxon>
        <taxon>Lecanoromycetes</taxon>
        <taxon>OSLEUM clade</taxon>
        <taxon>Ostropomycetidae</taxon>
        <taxon>Ostropales</taxon>
        <taxon>Graphidaceae</taxon>
        <taxon>Gomphilloideae</taxon>
        <taxon>Gomphillus</taxon>
    </lineage>
</organism>
<dbReference type="PANTHER" id="PTHR14237:SF23">
    <property type="entry name" value="MOSC DOMAIN PROTEIN (AFU_ORTHOLOGUE AFUA_7G05900)"/>
    <property type="match status" value="1"/>
</dbReference>
<dbReference type="GO" id="GO:0030170">
    <property type="term" value="F:pyridoxal phosphate binding"/>
    <property type="evidence" value="ECO:0007669"/>
    <property type="project" value="InterPro"/>
</dbReference>
<proteinExistence type="predicted"/>
<dbReference type="GO" id="GO:0003824">
    <property type="term" value="F:catalytic activity"/>
    <property type="evidence" value="ECO:0007669"/>
    <property type="project" value="InterPro"/>
</dbReference>
<dbReference type="AlphaFoldDB" id="A0A8H3IL67"/>
<dbReference type="PROSITE" id="PS51340">
    <property type="entry name" value="MOSC"/>
    <property type="match status" value="1"/>
</dbReference>
<dbReference type="InterPro" id="IPR011037">
    <property type="entry name" value="Pyrv_Knase-like_insert_dom_sf"/>
</dbReference>
<accession>A0A8H3IL67</accession>
<dbReference type="PANTHER" id="PTHR14237">
    <property type="entry name" value="MOLYBDOPTERIN COFACTOR SULFURASE MOSC"/>
    <property type="match status" value="1"/>
</dbReference>
<protein>
    <recommendedName>
        <fullName evidence="2">MOSC domain-containing protein</fullName>
    </recommendedName>
</protein>
<evidence type="ECO:0000313" key="4">
    <source>
        <dbReference type="Proteomes" id="UP000664169"/>
    </source>
</evidence>
<evidence type="ECO:0000259" key="2">
    <source>
        <dbReference type="PROSITE" id="PS51340"/>
    </source>
</evidence>
<dbReference type="Pfam" id="PF03476">
    <property type="entry name" value="MOSC_N"/>
    <property type="match status" value="1"/>
</dbReference>
<dbReference type="EMBL" id="CAJPDQ010000042">
    <property type="protein sequence ID" value="CAF9932122.1"/>
    <property type="molecule type" value="Genomic_DNA"/>
</dbReference>